<evidence type="ECO:0000313" key="4">
    <source>
        <dbReference type="Proteomes" id="UP000033924"/>
    </source>
</evidence>
<gene>
    <name evidence="2" type="primary">tssE</name>
    <name evidence="2" type="ORF">AV903_15450</name>
    <name evidence="3" type="ORF">SY86_12255</name>
</gene>
<protein>
    <submittedName>
        <fullName evidence="2">Type VI secretion system baseplate subunit TssE</fullName>
    </submittedName>
</protein>
<dbReference type="InterPro" id="IPR017737">
    <property type="entry name" value="TssE1-like"/>
</dbReference>
<evidence type="ECO:0000313" key="3">
    <source>
        <dbReference type="EMBL" id="KKF36020.1"/>
    </source>
</evidence>
<proteinExistence type="predicted"/>
<evidence type="ECO:0000259" key="1">
    <source>
        <dbReference type="Pfam" id="PF04965"/>
    </source>
</evidence>
<feature type="domain" description="IraD/Gp25-like" evidence="1">
    <location>
        <begin position="63"/>
        <end position="167"/>
    </location>
</feature>
<dbReference type="Proteomes" id="UP000264980">
    <property type="component" value="Chromosome"/>
</dbReference>
<dbReference type="NCBIfam" id="TIGR03357">
    <property type="entry name" value="VI_zyme"/>
    <property type="match status" value="1"/>
</dbReference>
<dbReference type="Proteomes" id="UP000033924">
    <property type="component" value="Unassembled WGS sequence"/>
</dbReference>
<organism evidence="3 4">
    <name type="scientific">Erwinia tracheiphila</name>
    <dbReference type="NCBI Taxonomy" id="65700"/>
    <lineage>
        <taxon>Bacteria</taxon>
        <taxon>Pseudomonadati</taxon>
        <taxon>Pseudomonadota</taxon>
        <taxon>Gammaproteobacteria</taxon>
        <taxon>Enterobacterales</taxon>
        <taxon>Erwiniaceae</taxon>
        <taxon>Erwinia</taxon>
    </lineage>
</organism>
<accession>A0A0M2K9G4</accession>
<dbReference type="AlphaFoldDB" id="A0A0M2K9G4"/>
<dbReference type="PANTHER" id="PTHR38595">
    <property type="entry name" value="CYTOPLASMIC PROTEIN-RELATED"/>
    <property type="match status" value="1"/>
</dbReference>
<reference evidence="2 5" key="2">
    <citation type="submission" date="2016-01" db="EMBL/GenBank/DDBJ databases">
        <authorList>
            <person name="Oliw E.H."/>
        </authorList>
    </citation>
    <scope>NUCLEOTIDE SEQUENCE [LARGE SCALE GENOMIC DNA]</scope>
    <source>
        <strain evidence="2 5">MDcuke</strain>
    </source>
</reference>
<dbReference type="PATRIC" id="fig|65700.7.peg.3091"/>
<dbReference type="STRING" id="65700.SY86_12255"/>
<dbReference type="InterPro" id="IPR053176">
    <property type="entry name" value="T6SS_TssE1-like"/>
</dbReference>
<reference evidence="3 4" key="1">
    <citation type="submission" date="2015-01" db="EMBL/GenBank/DDBJ databases">
        <title>Erwinia tracheiphila.</title>
        <authorList>
            <person name="Shapiro L.R."/>
        </authorList>
    </citation>
    <scope>NUCLEOTIDE SEQUENCE [LARGE SCALE GENOMIC DNA]</scope>
    <source>
        <strain evidence="3 4">BuffGH</strain>
    </source>
</reference>
<keyword evidence="4" id="KW-1185">Reference proteome</keyword>
<dbReference type="EMBL" id="JXNU01000003">
    <property type="protein sequence ID" value="KKF36020.1"/>
    <property type="molecule type" value="Genomic_DNA"/>
</dbReference>
<dbReference type="EMBL" id="CP013970">
    <property type="protein sequence ID" value="AXF77096.1"/>
    <property type="molecule type" value="Genomic_DNA"/>
</dbReference>
<name>A0A0M2K9G4_9GAMM</name>
<dbReference type="PANTHER" id="PTHR38595:SF1">
    <property type="entry name" value="TYPE VI SECRETION SYSTEM COMPONENT TSSE1"/>
    <property type="match status" value="1"/>
</dbReference>
<sequence length="191" mass="21798">MSNDFDSSQQGGGLLRGGFRHRNKQDALNARDKMQPSLLDRLTDNAPDKQQESVNSTVISHSALRRNVLRDLQWLFNSINNEAQQDLAPFPQVQRSAYNFGVAPLAGQRMSDIEWHDIQRKLTNSILHFEPRILPSGLQVRCVSDTSSLNLHNVLSIEIKGRLWCVPYPLEFMFRTELDLENGHFELKDVG</sequence>
<evidence type="ECO:0000313" key="2">
    <source>
        <dbReference type="EMBL" id="AXF77096.1"/>
    </source>
</evidence>
<evidence type="ECO:0000313" key="5">
    <source>
        <dbReference type="Proteomes" id="UP000264980"/>
    </source>
</evidence>
<dbReference type="Pfam" id="PF04965">
    <property type="entry name" value="GPW_gp25"/>
    <property type="match status" value="1"/>
</dbReference>
<dbReference type="RefSeq" id="WP_016191080.1">
    <property type="nucleotide sequence ID" value="NZ_CP013970.1"/>
</dbReference>
<dbReference type="InterPro" id="IPR007048">
    <property type="entry name" value="IraD/Gp25-like"/>
</dbReference>
<dbReference type="SUPFAM" id="SSF160719">
    <property type="entry name" value="gpW/gp25-like"/>
    <property type="match status" value="1"/>
</dbReference>